<feature type="domain" description="MOSC" evidence="1">
    <location>
        <begin position="230"/>
        <end position="389"/>
    </location>
</feature>
<evidence type="ECO:0000313" key="2">
    <source>
        <dbReference type="EMBL" id="TKR81190.1"/>
    </source>
</evidence>
<dbReference type="AlphaFoldDB" id="A0A4U5NEW4"/>
<reference evidence="2" key="2">
    <citation type="journal article" date="2015" name="Genome Biol.">
        <title>Comparative genomics of Steinernema reveals deeply conserved gene regulatory networks.</title>
        <authorList>
            <person name="Dillman A.R."/>
            <person name="Macchietto M."/>
            <person name="Porter C.F."/>
            <person name="Rogers A."/>
            <person name="Williams B."/>
            <person name="Antoshechkin I."/>
            <person name="Lee M.M."/>
            <person name="Goodwin Z."/>
            <person name="Lu X."/>
            <person name="Lewis E.E."/>
            <person name="Goodrich-Blair H."/>
            <person name="Stock S.P."/>
            <person name="Adams B.J."/>
            <person name="Sternberg P.W."/>
            <person name="Mortazavi A."/>
        </authorList>
    </citation>
    <scope>NUCLEOTIDE SEQUENCE [LARGE SCALE GENOMIC DNA]</scope>
    <source>
        <strain evidence="2">ALL</strain>
    </source>
</reference>
<evidence type="ECO:0000259" key="1">
    <source>
        <dbReference type="PROSITE" id="PS51340"/>
    </source>
</evidence>
<dbReference type="PROSITE" id="PS51340">
    <property type="entry name" value="MOSC"/>
    <property type="match status" value="1"/>
</dbReference>
<dbReference type="Gene3D" id="3.90.1150.10">
    <property type="entry name" value="Aspartate Aminotransferase, domain 1"/>
    <property type="match status" value="1"/>
</dbReference>
<dbReference type="InterPro" id="IPR015422">
    <property type="entry name" value="PyrdxlP-dep_Trfase_small"/>
</dbReference>
<protein>
    <recommendedName>
        <fullName evidence="1">MOSC domain-containing protein</fullName>
    </recommendedName>
</protein>
<reference evidence="2" key="3">
    <citation type="journal article" date="2019" name="G3 (Bethesda)">
        <title>Hybrid Assembly of the Genome of the Entomopathogenic Nematode Steinernema carpocapsae Identifies the X-Chromosome.</title>
        <authorList>
            <person name="Serra L."/>
            <person name="Macchietto M."/>
            <person name="Macias-Munoz A."/>
            <person name="McGill C.J."/>
            <person name="Rodriguez I.M."/>
            <person name="Rodriguez B."/>
            <person name="Murad R."/>
            <person name="Mortazavi A."/>
        </authorList>
    </citation>
    <scope>NUCLEOTIDE SEQUENCE</scope>
    <source>
        <strain evidence="2">ALL</strain>
    </source>
</reference>
<dbReference type="PANTHER" id="PTHR14237">
    <property type="entry name" value="MOLYBDOPTERIN COFACTOR SULFURASE MOSC"/>
    <property type="match status" value="1"/>
</dbReference>
<dbReference type="STRING" id="34508.A0A4U5NEW4"/>
<dbReference type="InterPro" id="IPR011037">
    <property type="entry name" value="Pyrv_Knase-like_insert_dom_sf"/>
</dbReference>
<dbReference type="GO" id="GO:0030151">
    <property type="term" value="F:molybdenum ion binding"/>
    <property type="evidence" value="ECO:0007669"/>
    <property type="project" value="InterPro"/>
</dbReference>
<dbReference type="OrthoDB" id="420046at2759"/>
<dbReference type="SUPFAM" id="SSF50800">
    <property type="entry name" value="PK beta-barrel domain-like"/>
    <property type="match status" value="1"/>
</dbReference>
<dbReference type="Pfam" id="PF03473">
    <property type="entry name" value="MOSC"/>
    <property type="match status" value="1"/>
</dbReference>
<name>A0A4U5NEW4_STECR</name>
<dbReference type="SUPFAM" id="SSF141673">
    <property type="entry name" value="MOSC N-terminal domain-like"/>
    <property type="match status" value="1"/>
</dbReference>
<dbReference type="InterPro" id="IPR005303">
    <property type="entry name" value="MOCOS_middle"/>
</dbReference>
<dbReference type="InterPro" id="IPR005302">
    <property type="entry name" value="MoCF_Sase_C"/>
</dbReference>
<organism evidence="2">
    <name type="scientific">Steinernema carpocapsae</name>
    <name type="common">Entomopathogenic nematode</name>
    <dbReference type="NCBI Taxonomy" id="34508"/>
    <lineage>
        <taxon>Eukaryota</taxon>
        <taxon>Metazoa</taxon>
        <taxon>Ecdysozoa</taxon>
        <taxon>Nematoda</taxon>
        <taxon>Chromadorea</taxon>
        <taxon>Rhabditida</taxon>
        <taxon>Tylenchina</taxon>
        <taxon>Panagrolaimomorpha</taxon>
        <taxon>Strongyloidoidea</taxon>
        <taxon>Steinernematidae</taxon>
        <taxon>Steinernema</taxon>
    </lineage>
</organism>
<proteinExistence type="predicted"/>
<sequence>MKIVLSRNTKAPFYVGYVEVEKMCDLFHIDLRTGCFCNQGACLMYLGLNDQILFGNYENGKVCGDKADLIDGRPVGSVRISFSRLSTENDLDVFKSMVECCFLHSFDQKQFPEGVRTQLAQLSQICIYPIKSCGAYRIRDSWKLNELGLEFDRLWMVVGADGVPVNQKRSRALCFIRPSISKDKMIVADADNNCASLELSLDEGKEKTLQEYIVCSDSVVTVDCGEDAAQWLESFHPDDFLGCRLLRQVNSSQHRECRVATAILNLSNQAPFLLINRASAAYLANIISLPTEEIIARFRANFVIDCETAFEEDNFAEIHVGSIEFEVISKCTRCQMICIDQETGIKDPNLLLALRDRRIGEQMTFGLYLKHRESDREKTISVGSYAKIIRKND</sequence>
<dbReference type="EMBL" id="AZBU02000004">
    <property type="protein sequence ID" value="TKR81190.1"/>
    <property type="molecule type" value="Genomic_DNA"/>
</dbReference>
<dbReference type="Pfam" id="PF03476">
    <property type="entry name" value="MOSC_N"/>
    <property type="match status" value="1"/>
</dbReference>
<dbReference type="GO" id="GO:0003824">
    <property type="term" value="F:catalytic activity"/>
    <property type="evidence" value="ECO:0007669"/>
    <property type="project" value="InterPro"/>
</dbReference>
<accession>A0A4U5NEW4</accession>
<gene>
    <name evidence="2" type="ORF">L596_015105</name>
</gene>
<comment type="caution">
    <text evidence="2">The sequence shown here is derived from an EMBL/GenBank/DDBJ whole genome shotgun (WGS) entry which is preliminary data.</text>
</comment>
<dbReference type="PANTHER" id="PTHR14237:SF19">
    <property type="entry name" value="MITOCHONDRIAL AMIDOXIME REDUCING COMPONENT 1"/>
    <property type="match status" value="1"/>
</dbReference>
<dbReference type="GO" id="GO:0030170">
    <property type="term" value="F:pyridoxal phosphate binding"/>
    <property type="evidence" value="ECO:0007669"/>
    <property type="project" value="InterPro"/>
</dbReference>
<reference evidence="2" key="1">
    <citation type="submission" date="2013-11" db="EMBL/GenBank/DDBJ databases">
        <authorList>
            <person name="Sternberg P."/>
            <person name="Dillman A."/>
            <person name="Macchietto M."/>
        </authorList>
    </citation>
    <scope>NUCLEOTIDE SEQUENCE</scope>
    <source>
        <strain evidence="2">ALL</strain>
    </source>
</reference>